<proteinExistence type="predicted"/>
<feature type="transmembrane region" description="Helical" evidence="13">
    <location>
        <begin position="154"/>
        <end position="174"/>
    </location>
</feature>
<dbReference type="InterPro" id="IPR036097">
    <property type="entry name" value="HisK_dim/P_sf"/>
</dbReference>
<evidence type="ECO:0000259" key="15">
    <source>
        <dbReference type="PROSITE" id="PS50109"/>
    </source>
</evidence>
<dbReference type="InterPro" id="IPR013727">
    <property type="entry name" value="2CSK_N"/>
</dbReference>
<evidence type="ECO:0000256" key="7">
    <source>
        <dbReference type="ARBA" id="ARBA00022741"/>
    </source>
</evidence>
<reference evidence="17" key="1">
    <citation type="submission" date="2018-09" db="EMBL/GenBank/DDBJ databases">
        <title>Phylogenetic barriers to horizontal transfer of antimicrobial peptide resistance genes in the human gut microbiota.</title>
        <authorList>
            <person name="Kintses B."/>
            <person name="Mehi O."/>
            <person name="Ari E."/>
            <person name="Szamel M."/>
            <person name="Gyorkei A."/>
            <person name="Jangir P.K."/>
            <person name="Nagy I."/>
            <person name="Pal F."/>
            <person name="Fekete G."/>
            <person name="Tengolics R."/>
            <person name="Nyerges A."/>
            <person name="Liko I."/>
            <person name="Balint A."/>
            <person name="Molnar T."/>
            <person name="Balint B."/>
            <person name="Vasarhelyi B.M."/>
            <person name="Bustamante M."/>
            <person name="Papp B."/>
            <person name="Pal C."/>
        </authorList>
    </citation>
    <scope>NUCLEOTIDE SEQUENCE</scope>
</reference>
<dbReference type="InterPro" id="IPR050428">
    <property type="entry name" value="TCS_sensor_his_kinase"/>
</dbReference>
<dbReference type="FunFam" id="3.30.565.10:FF:000006">
    <property type="entry name" value="Sensor histidine kinase WalK"/>
    <property type="match status" value="1"/>
</dbReference>
<dbReference type="SMART" id="SM00388">
    <property type="entry name" value="HisKA"/>
    <property type="match status" value="1"/>
</dbReference>
<dbReference type="InterPro" id="IPR005467">
    <property type="entry name" value="His_kinase_dom"/>
</dbReference>
<keyword evidence="12 13" id="KW-0472">Membrane</keyword>
<comment type="subcellular location">
    <subcellularLocation>
        <location evidence="2">Cell inner membrane</location>
        <topology evidence="2">Multi-pass membrane protein</topology>
    </subcellularLocation>
</comment>
<evidence type="ECO:0000256" key="12">
    <source>
        <dbReference type="ARBA" id="ARBA00023136"/>
    </source>
</evidence>
<feature type="domain" description="Histidine kinase" evidence="15">
    <location>
        <begin position="228"/>
        <end position="442"/>
    </location>
</feature>
<evidence type="ECO:0000256" key="14">
    <source>
        <dbReference type="SAM" id="SignalP"/>
    </source>
</evidence>
<keyword evidence="11" id="KW-0902">Two-component regulatory system</keyword>
<evidence type="ECO:0000256" key="9">
    <source>
        <dbReference type="ARBA" id="ARBA00022840"/>
    </source>
</evidence>
<dbReference type="InterPro" id="IPR003594">
    <property type="entry name" value="HATPase_dom"/>
</dbReference>
<dbReference type="PANTHER" id="PTHR45436:SF14">
    <property type="entry name" value="SENSOR PROTEIN QSEC"/>
    <property type="match status" value="1"/>
</dbReference>
<evidence type="ECO:0000256" key="10">
    <source>
        <dbReference type="ARBA" id="ARBA00022989"/>
    </source>
</evidence>
<dbReference type="GO" id="GO:0005524">
    <property type="term" value="F:ATP binding"/>
    <property type="evidence" value="ECO:0007669"/>
    <property type="project" value="UniProtKB-KW"/>
</dbReference>
<gene>
    <name evidence="17" type="primary">qseC_1</name>
</gene>
<dbReference type="CDD" id="cd00082">
    <property type="entry name" value="HisKA"/>
    <property type="match status" value="1"/>
</dbReference>
<keyword evidence="9" id="KW-0067">ATP-binding</keyword>
<name>A0A3G2C883_9BURK</name>
<dbReference type="SUPFAM" id="SSF55874">
    <property type="entry name" value="ATPase domain of HSP90 chaperone/DNA topoisomerase II/histidine kinase"/>
    <property type="match status" value="1"/>
</dbReference>
<keyword evidence="7" id="KW-0547">Nucleotide-binding</keyword>
<keyword evidence="10 13" id="KW-1133">Transmembrane helix</keyword>
<evidence type="ECO:0000256" key="1">
    <source>
        <dbReference type="ARBA" id="ARBA00000085"/>
    </source>
</evidence>
<evidence type="ECO:0000256" key="8">
    <source>
        <dbReference type="ARBA" id="ARBA00022777"/>
    </source>
</evidence>
<keyword evidence="6 13" id="KW-0812">Transmembrane</keyword>
<evidence type="ECO:0000256" key="6">
    <source>
        <dbReference type="ARBA" id="ARBA00022692"/>
    </source>
</evidence>
<keyword evidence="4" id="KW-0597">Phosphoprotein</keyword>
<evidence type="ECO:0000256" key="3">
    <source>
        <dbReference type="ARBA" id="ARBA00012438"/>
    </source>
</evidence>
<evidence type="ECO:0000256" key="5">
    <source>
        <dbReference type="ARBA" id="ARBA00022679"/>
    </source>
</evidence>
<dbReference type="PRINTS" id="PR00344">
    <property type="entry name" value="BCTRLSENSOR"/>
</dbReference>
<dbReference type="RefSeq" id="WP_005434189.1">
    <property type="nucleotide sequence ID" value="NZ_CAUCJC010000001.1"/>
</dbReference>
<feature type="chain" id="PRO_5018132060" description="histidine kinase" evidence="14">
    <location>
        <begin position="25"/>
        <end position="448"/>
    </location>
</feature>
<organism evidence="17">
    <name type="scientific">uncultured Sutterella sp</name>
    <dbReference type="NCBI Taxonomy" id="286133"/>
    <lineage>
        <taxon>Bacteria</taxon>
        <taxon>Pseudomonadati</taxon>
        <taxon>Pseudomonadota</taxon>
        <taxon>Betaproteobacteria</taxon>
        <taxon>Burkholderiales</taxon>
        <taxon>Sutterellaceae</taxon>
        <taxon>Sutterella</taxon>
        <taxon>environmental samples</taxon>
    </lineage>
</organism>
<evidence type="ECO:0000256" key="2">
    <source>
        <dbReference type="ARBA" id="ARBA00004429"/>
    </source>
</evidence>
<dbReference type="GO" id="GO:0005886">
    <property type="term" value="C:plasma membrane"/>
    <property type="evidence" value="ECO:0007669"/>
    <property type="project" value="UniProtKB-SubCell"/>
</dbReference>
<dbReference type="EMBL" id="MH883555">
    <property type="protein sequence ID" value="AYM48542.1"/>
    <property type="molecule type" value="Genomic_DNA"/>
</dbReference>
<dbReference type="Gene3D" id="3.30.565.10">
    <property type="entry name" value="Histidine kinase-like ATPase, C-terminal domain"/>
    <property type="match status" value="1"/>
</dbReference>
<evidence type="ECO:0000259" key="16">
    <source>
        <dbReference type="PROSITE" id="PS50885"/>
    </source>
</evidence>
<dbReference type="SUPFAM" id="SSF47384">
    <property type="entry name" value="Homodimeric domain of signal transducing histidine kinase"/>
    <property type="match status" value="1"/>
</dbReference>
<dbReference type="Pfam" id="PF08521">
    <property type="entry name" value="2CSK_N"/>
    <property type="match status" value="1"/>
</dbReference>
<evidence type="ECO:0000313" key="17">
    <source>
        <dbReference type="EMBL" id="AYM48542.1"/>
    </source>
</evidence>
<dbReference type="PROSITE" id="PS50885">
    <property type="entry name" value="HAMP"/>
    <property type="match status" value="1"/>
</dbReference>
<protein>
    <recommendedName>
        <fullName evidence="3">histidine kinase</fullName>
        <ecNumber evidence="3">2.7.13.3</ecNumber>
    </recommendedName>
</protein>
<dbReference type="InterPro" id="IPR004358">
    <property type="entry name" value="Sig_transdc_His_kin-like_C"/>
</dbReference>
<dbReference type="PANTHER" id="PTHR45436">
    <property type="entry name" value="SENSOR HISTIDINE KINASE YKOH"/>
    <property type="match status" value="1"/>
</dbReference>
<accession>A0A3G2C883</accession>
<evidence type="ECO:0000256" key="4">
    <source>
        <dbReference type="ARBA" id="ARBA00022553"/>
    </source>
</evidence>
<dbReference type="InterPro" id="IPR036890">
    <property type="entry name" value="HATPase_C_sf"/>
</dbReference>
<sequence length="448" mass="48502">MHSIRRKLLITLIGALLAAGFTTAAATFFSAQTEFNKFLDTHLKETAESLAQSVTHSFPLADPDHLTIIGDAQSYHIVVQVYDSANNTVWQREDQPYLPLPDAPGFARAKLNGVNWRTYSTPAGPLIITVGQDTAVRTELAASSAFRVLQPLCLLLPFIAIAVWIVVGSGLAPLEKTARSVARRSPTSLEPISTKGLPLELAGLVSAINQLLDRLRESLSAQQRFASDAAHELRTPLTALKLQVQLAQRAKTDEAREKSLMRLNEGINRATRLVQQLLTLARLDPDSTKHPASTIKLDSLAHSVCEDMTPIASQKSITVTAVTKPASTEGLEDAVRLMMTNLTDNAVRYTPEGGRIEIRTRTDADTDGAVIEICDNGPGIAPEERERVFDRFYRALGTKTSGTGLGLAIVKRIVDIHHGTIAIDDGLDGRGTTFRIRLPKLGAAAAAV</sequence>
<dbReference type="Pfam" id="PF00512">
    <property type="entry name" value="HisKA"/>
    <property type="match status" value="1"/>
</dbReference>
<dbReference type="AlphaFoldDB" id="A0A3G2C883"/>
<evidence type="ECO:0000256" key="11">
    <source>
        <dbReference type="ARBA" id="ARBA00023012"/>
    </source>
</evidence>
<dbReference type="SMART" id="SM00387">
    <property type="entry name" value="HATPase_c"/>
    <property type="match status" value="1"/>
</dbReference>
<dbReference type="Gene3D" id="1.10.287.130">
    <property type="match status" value="1"/>
</dbReference>
<dbReference type="FunFam" id="1.10.287.130:FF:000035">
    <property type="entry name" value="Two-component sensor histidine kinase"/>
    <property type="match status" value="1"/>
</dbReference>
<evidence type="ECO:0000256" key="13">
    <source>
        <dbReference type="SAM" id="Phobius"/>
    </source>
</evidence>
<dbReference type="InterPro" id="IPR003660">
    <property type="entry name" value="HAMP_dom"/>
</dbReference>
<dbReference type="PROSITE" id="PS50109">
    <property type="entry name" value="HIS_KIN"/>
    <property type="match status" value="1"/>
</dbReference>
<dbReference type="Pfam" id="PF02518">
    <property type="entry name" value="HATPase_c"/>
    <property type="match status" value="1"/>
</dbReference>
<keyword evidence="14" id="KW-0732">Signal</keyword>
<keyword evidence="5 17" id="KW-0808">Transferase</keyword>
<comment type="catalytic activity">
    <reaction evidence="1">
        <text>ATP + protein L-histidine = ADP + protein N-phospho-L-histidine.</text>
        <dbReference type="EC" id="2.7.13.3"/>
    </reaction>
</comment>
<feature type="domain" description="HAMP" evidence="16">
    <location>
        <begin position="168"/>
        <end position="220"/>
    </location>
</feature>
<feature type="signal peptide" evidence="14">
    <location>
        <begin position="1"/>
        <end position="24"/>
    </location>
</feature>
<dbReference type="GO" id="GO:0000155">
    <property type="term" value="F:phosphorelay sensor kinase activity"/>
    <property type="evidence" value="ECO:0007669"/>
    <property type="project" value="InterPro"/>
</dbReference>
<keyword evidence="8" id="KW-0418">Kinase</keyword>
<dbReference type="InterPro" id="IPR003661">
    <property type="entry name" value="HisK_dim/P_dom"/>
</dbReference>
<dbReference type="EC" id="2.7.13.3" evidence="3"/>